<organism evidence="1 2">
    <name type="scientific">Sorangium cellulosum</name>
    <name type="common">Polyangium cellulosum</name>
    <dbReference type="NCBI Taxonomy" id="56"/>
    <lineage>
        <taxon>Bacteria</taxon>
        <taxon>Pseudomonadati</taxon>
        <taxon>Myxococcota</taxon>
        <taxon>Polyangia</taxon>
        <taxon>Polyangiales</taxon>
        <taxon>Polyangiaceae</taxon>
        <taxon>Sorangium</taxon>
    </lineage>
</organism>
<reference evidence="1 2" key="1">
    <citation type="submission" date="2014-02" db="EMBL/GenBank/DDBJ databases">
        <title>The small core and large imbalanced accessory genome model reveals a collaborative survival strategy of Sorangium cellulosum strains in nature.</title>
        <authorList>
            <person name="Han K."/>
            <person name="Peng R."/>
            <person name="Blom J."/>
            <person name="Li Y.-Z."/>
        </authorList>
    </citation>
    <scope>NUCLEOTIDE SEQUENCE [LARGE SCALE GENOMIC DNA]</scope>
    <source>
        <strain evidence="1 2">So0011-07</strain>
    </source>
</reference>
<dbReference type="EMBL" id="JEMB01000851">
    <property type="protein sequence ID" value="KYF93039.1"/>
    <property type="molecule type" value="Genomic_DNA"/>
</dbReference>
<protein>
    <submittedName>
        <fullName evidence="1">Uncharacterized protein</fullName>
    </submittedName>
</protein>
<evidence type="ECO:0000313" key="2">
    <source>
        <dbReference type="Proteomes" id="UP000075635"/>
    </source>
</evidence>
<evidence type="ECO:0000313" key="1">
    <source>
        <dbReference type="EMBL" id="KYF93039.1"/>
    </source>
</evidence>
<comment type="caution">
    <text evidence="1">The sequence shown here is derived from an EMBL/GenBank/DDBJ whole genome shotgun (WGS) entry which is preliminary data.</text>
</comment>
<proteinExistence type="predicted"/>
<dbReference type="AlphaFoldDB" id="A0A150SKU2"/>
<dbReference type="Proteomes" id="UP000075635">
    <property type="component" value="Unassembled WGS sequence"/>
</dbReference>
<accession>A0A150SKU2</accession>
<gene>
    <name evidence="1" type="ORF">BE17_08085</name>
</gene>
<sequence>MGTEYTEYFAIHAPSLHALRRALEAHRIRSIVFMEEVEGSSFFYGENQPIKPTWQEYEARPPARRWAAVLTDDATLDRLASVFPRVLRLEVDTDPELWSLDLALHGKQIHFLFTDPRFPYFRFQGDEELIRASTSPTAEQLVFLEETFDVPRDQLAPHLRMGGAEGFAAATGVPYHYPLAQAQIDWTTCVPEGRNAIFLDDFID</sequence>
<name>A0A150SKU2_SORCE</name>